<accession>A0ABV7HB12</accession>
<evidence type="ECO:0000259" key="4">
    <source>
        <dbReference type="Pfam" id="PF25876"/>
    </source>
</evidence>
<dbReference type="InterPro" id="IPR058627">
    <property type="entry name" value="MdtA-like_C"/>
</dbReference>
<dbReference type="Gene3D" id="2.40.50.100">
    <property type="match status" value="1"/>
</dbReference>
<evidence type="ECO:0000313" key="8">
    <source>
        <dbReference type="EMBL" id="MFC3148736.1"/>
    </source>
</evidence>
<evidence type="ECO:0000256" key="1">
    <source>
        <dbReference type="ARBA" id="ARBA00004196"/>
    </source>
</evidence>
<dbReference type="InterPro" id="IPR058626">
    <property type="entry name" value="MdtA-like_b-barrel"/>
</dbReference>
<gene>
    <name evidence="8" type="ORF">ACFOEN_13980</name>
</gene>
<evidence type="ECO:0000259" key="6">
    <source>
        <dbReference type="Pfam" id="PF25944"/>
    </source>
</evidence>
<dbReference type="Pfam" id="PF25917">
    <property type="entry name" value="BSH_RND"/>
    <property type="match status" value="1"/>
</dbReference>
<dbReference type="InterPro" id="IPR058625">
    <property type="entry name" value="MdtA-like_BSH"/>
</dbReference>
<evidence type="ECO:0000256" key="2">
    <source>
        <dbReference type="ARBA" id="ARBA00009477"/>
    </source>
</evidence>
<evidence type="ECO:0000256" key="3">
    <source>
        <dbReference type="SAM" id="MobiDB-lite"/>
    </source>
</evidence>
<comment type="caution">
    <text evidence="8">The sequence shown here is derived from an EMBL/GenBank/DDBJ whole genome shotgun (WGS) entry which is preliminary data.</text>
</comment>
<dbReference type="SUPFAM" id="SSF111369">
    <property type="entry name" value="HlyD-like secretion proteins"/>
    <property type="match status" value="1"/>
</dbReference>
<dbReference type="Gene3D" id="1.10.287.470">
    <property type="entry name" value="Helix hairpin bin"/>
    <property type="match status" value="1"/>
</dbReference>
<dbReference type="EMBL" id="JBHRTI010000007">
    <property type="protein sequence ID" value="MFC3148736.1"/>
    <property type="molecule type" value="Genomic_DNA"/>
</dbReference>
<feature type="domain" description="Multidrug resistance protein MdtA-like beta-barrel" evidence="6">
    <location>
        <begin position="240"/>
        <end position="304"/>
    </location>
</feature>
<dbReference type="Gene3D" id="2.40.30.170">
    <property type="match status" value="1"/>
</dbReference>
<organism evidence="8 9">
    <name type="scientific">Piscinibacterium candidicorallinum</name>
    <dbReference type="NCBI Taxonomy" id="1793872"/>
    <lineage>
        <taxon>Bacteria</taxon>
        <taxon>Pseudomonadati</taxon>
        <taxon>Pseudomonadota</taxon>
        <taxon>Betaproteobacteria</taxon>
        <taxon>Burkholderiales</taxon>
        <taxon>Piscinibacterium</taxon>
    </lineage>
</organism>
<dbReference type="PANTHER" id="PTHR30158:SF26">
    <property type="entry name" value="RESISTANCE-NODULATION-CELL DIVISION (RND) MULTIDRUG EFFLUX MEMBRANE FUSION PROTEIN MEXE"/>
    <property type="match status" value="1"/>
</dbReference>
<dbReference type="Pfam" id="PF25967">
    <property type="entry name" value="RND-MFP_C"/>
    <property type="match status" value="1"/>
</dbReference>
<dbReference type="RefSeq" id="WP_377304940.1">
    <property type="nucleotide sequence ID" value="NZ_CP180191.1"/>
</dbReference>
<protein>
    <submittedName>
        <fullName evidence="8">Efflux RND transporter periplasmic adaptor subunit</fullName>
    </submittedName>
</protein>
<reference evidence="9" key="1">
    <citation type="journal article" date="2019" name="Int. J. Syst. Evol. Microbiol.">
        <title>The Global Catalogue of Microorganisms (GCM) 10K type strain sequencing project: providing services to taxonomists for standard genome sequencing and annotation.</title>
        <authorList>
            <consortium name="The Broad Institute Genomics Platform"/>
            <consortium name="The Broad Institute Genome Sequencing Center for Infectious Disease"/>
            <person name="Wu L."/>
            <person name="Ma J."/>
        </authorList>
    </citation>
    <scope>NUCLEOTIDE SEQUENCE [LARGE SCALE GENOMIC DNA]</scope>
    <source>
        <strain evidence="9">KCTC 52168</strain>
    </source>
</reference>
<comment type="similarity">
    <text evidence="2">Belongs to the membrane fusion protein (MFP) (TC 8.A.1) family.</text>
</comment>
<evidence type="ECO:0000259" key="5">
    <source>
        <dbReference type="Pfam" id="PF25917"/>
    </source>
</evidence>
<feature type="region of interest" description="Disordered" evidence="3">
    <location>
        <begin position="386"/>
        <end position="430"/>
    </location>
</feature>
<comment type="subcellular location">
    <subcellularLocation>
        <location evidence="1">Cell envelope</location>
    </subcellularLocation>
</comment>
<dbReference type="NCBIfam" id="TIGR01730">
    <property type="entry name" value="RND_mfp"/>
    <property type="match status" value="1"/>
</dbReference>
<dbReference type="Gene3D" id="2.40.420.20">
    <property type="match status" value="1"/>
</dbReference>
<feature type="domain" description="Multidrug resistance protein MdtA-like barrel-sandwich hybrid" evidence="5">
    <location>
        <begin position="72"/>
        <end position="204"/>
    </location>
</feature>
<dbReference type="PANTHER" id="PTHR30158">
    <property type="entry name" value="ACRA/E-RELATED COMPONENT OF DRUG EFFLUX TRANSPORTER"/>
    <property type="match status" value="1"/>
</dbReference>
<feature type="domain" description="Multidrug resistance protein MdtA-like C-terminal permuted SH3" evidence="7">
    <location>
        <begin position="312"/>
        <end position="371"/>
    </location>
</feature>
<evidence type="ECO:0000313" key="9">
    <source>
        <dbReference type="Proteomes" id="UP001595556"/>
    </source>
</evidence>
<dbReference type="InterPro" id="IPR006143">
    <property type="entry name" value="RND_pump_MFP"/>
</dbReference>
<dbReference type="InterPro" id="IPR058624">
    <property type="entry name" value="MdtA-like_HH"/>
</dbReference>
<proteinExistence type="inferred from homology"/>
<name>A0ABV7HB12_9BURK</name>
<keyword evidence="9" id="KW-1185">Reference proteome</keyword>
<dbReference type="Pfam" id="PF25944">
    <property type="entry name" value="Beta-barrel_RND"/>
    <property type="match status" value="1"/>
</dbReference>
<dbReference type="Pfam" id="PF25876">
    <property type="entry name" value="HH_MFP_RND"/>
    <property type="match status" value="1"/>
</dbReference>
<feature type="compositionally biased region" description="Basic and acidic residues" evidence="3">
    <location>
        <begin position="408"/>
        <end position="430"/>
    </location>
</feature>
<evidence type="ECO:0000259" key="7">
    <source>
        <dbReference type="Pfam" id="PF25967"/>
    </source>
</evidence>
<feature type="domain" description="Multidrug resistance protein MdtA-like alpha-helical hairpin" evidence="4">
    <location>
        <begin position="112"/>
        <end position="181"/>
    </location>
</feature>
<sequence>MQAAHLQSGGSSAAGRFVFSSVLALSLLAGCGQGGGGQGGPNGPPSVSVAPVTQRTVQEFDEFTARLEATESVEVRSRVAGTLQQVHFREGQRVGKGDVLYTIDPRPFAAEVARAEAQLATARTQFELSRSELARAEKLVSLNAISAQEIDQLKASVRSNEAGIAAANAALVSARLNLEYSRITAPISGRISRTSVTAGNLVGVSEPVLTTIVSQDKVYAWFDASEATYLKYARASREGSRASSRDAANPVFMGLSNEEGYPHKGAMDFVDNRLNPATGSIRGRAVFDNKEGLFTPGLFARIKLVGSGSYTATLVPESAISTDQTRKVVMVVGANNIVAPREVKPGVLIDGMRVVTGVKAGETIIVDGLQRAFPGAPVTPQVLKVDDKGMPIFPPPQHGGPPGAGAGDGKDAKKDEKKDEKQTAPAGEKK</sequence>
<dbReference type="Proteomes" id="UP001595556">
    <property type="component" value="Unassembled WGS sequence"/>
</dbReference>